<protein>
    <submittedName>
        <fullName evidence="2">Uncharacterized protein</fullName>
    </submittedName>
</protein>
<dbReference type="AlphaFoldDB" id="A0AAD5W372"/>
<gene>
    <name evidence="2" type="ORF">NP233_g1877</name>
</gene>
<proteinExistence type="predicted"/>
<feature type="region of interest" description="Disordered" evidence="1">
    <location>
        <begin position="246"/>
        <end position="278"/>
    </location>
</feature>
<accession>A0AAD5W372</accession>
<name>A0AAD5W372_9AGAR</name>
<comment type="caution">
    <text evidence="2">The sequence shown here is derived from an EMBL/GenBank/DDBJ whole genome shotgun (WGS) entry which is preliminary data.</text>
</comment>
<dbReference type="Proteomes" id="UP001213000">
    <property type="component" value="Unassembled WGS sequence"/>
</dbReference>
<feature type="compositionally biased region" description="Acidic residues" evidence="1">
    <location>
        <begin position="265"/>
        <end position="277"/>
    </location>
</feature>
<evidence type="ECO:0000313" key="2">
    <source>
        <dbReference type="EMBL" id="KAJ3574273.1"/>
    </source>
</evidence>
<dbReference type="CDD" id="cd21037">
    <property type="entry name" value="MLKL_NTD"/>
    <property type="match status" value="1"/>
</dbReference>
<dbReference type="InterPro" id="IPR059179">
    <property type="entry name" value="MLKL-like_MCAfunc"/>
</dbReference>
<evidence type="ECO:0000256" key="1">
    <source>
        <dbReference type="SAM" id="MobiDB-lite"/>
    </source>
</evidence>
<dbReference type="EMBL" id="JANIEX010000074">
    <property type="protein sequence ID" value="KAJ3574273.1"/>
    <property type="molecule type" value="Genomic_DNA"/>
</dbReference>
<keyword evidence="3" id="KW-1185">Reference proteome</keyword>
<sequence length="332" mass="36089">MCAYVGVLMYANRLIESISLLTPQFHDIHCVTSSVNSYKWRHPPKVELSPYCSRALEFPGWPKGKAERATAVVPEESLKIVEAGVAALPVPEKEGCNVVQTIAERVGSNSDDAHFQARIQNGTLNDDIRILCAHMNAIEKLAQQHRKRGRLERLLGSKLDAEDVNKYKDSLTSALRDFSSKLDLNMQNKLDEILLRLTLDASSNDSAQTPGGSTSYSGSAYIKGNVEYVGQVSGQYGNNNVQTGMFNEGEESSDGEFSAEAGTQQEEDMVSPEEAEPDAPPLVEPLKISQGYSISCQGAPYIQGNVVHVGQILGQAGNCKSSSPMLVGPWIN</sequence>
<evidence type="ECO:0000313" key="3">
    <source>
        <dbReference type="Proteomes" id="UP001213000"/>
    </source>
</evidence>
<reference evidence="2" key="1">
    <citation type="submission" date="2022-07" db="EMBL/GenBank/DDBJ databases">
        <title>Genome Sequence of Leucocoprinus birnbaumii.</title>
        <authorList>
            <person name="Buettner E."/>
        </authorList>
    </citation>
    <scope>NUCLEOTIDE SEQUENCE</scope>
    <source>
        <strain evidence="2">VT141</strain>
    </source>
</reference>
<organism evidence="2 3">
    <name type="scientific">Leucocoprinus birnbaumii</name>
    <dbReference type="NCBI Taxonomy" id="56174"/>
    <lineage>
        <taxon>Eukaryota</taxon>
        <taxon>Fungi</taxon>
        <taxon>Dikarya</taxon>
        <taxon>Basidiomycota</taxon>
        <taxon>Agaricomycotina</taxon>
        <taxon>Agaricomycetes</taxon>
        <taxon>Agaricomycetidae</taxon>
        <taxon>Agaricales</taxon>
        <taxon>Agaricineae</taxon>
        <taxon>Agaricaceae</taxon>
        <taxon>Leucocoprinus</taxon>
    </lineage>
</organism>